<gene>
    <name evidence="2" type="ORF">FBZ93_117152</name>
</gene>
<dbReference type="RefSeq" id="WP_146991907.1">
    <property type="nucleotide sequence ID" value="NZ_VITY01000017.1"/>
</dbReference>
<dbReference type="Pfam" id="PF01381">
    <property type="entry name" value="HTH_3"/>
    <property type="match status" value="1"/>
</dbReference>
<protein>
    <submittedName>
        <fullName evidence="2">Helix-turn-helix protein</fullName>
    </submittedName>
</protein>
<accession>A0A560L0B5</accession>
<dbReference type="AlphaFoldDB" id="A0A560L0B5"/>
<dbReference type="PROSITE" id="PS50943">
    <property type="entry name" value="HTH_CROC1"/>
    <property type="match status" value="1"/>
</dbReference>
<dbReference type="Gene3D" id="1.10.260.40">
    <property type="entry name" value="lambda repressor-like DNA-binding domains"/>
    <property type="match status" value="1"/>
</dbReference>
<dbReference type="SUPFAM" id="SSF47413">
    <property type="entry name" value="lambda repressor-like DNA-binding domains"/>
    <property type="match status" value="1"/>
</dbReference>
<dbReference type="OrthoDB" id="9154356at2"/>
<dbReference type="GO" id="GO:0003677">
    <property type="term" value="F:DNA binding"/>
    <property type="evidence" value="ECO:0007669"/>
    <property type="project" value="InterPro"/>
</dbReference>
<evidence type="ECO:0000259" key="1">
    <source>
        <dbReference type="PROSITE" id="PS50943"/>
    </source>
</evidence>
<comment type="caution">
    <text evidence="2">The sequence shown here is derived from an EMBL/GenBank/DDBJ whole genome shotgun (WGS) entry which is preliminary data.</text>
</comment>
<organism evidence="2 3">
    <name type="scientific">Bradyrhizobium macuxiense</name>
    <dbReference type="NCBI Taxonomy" id="1755647"/>
    <lineage>
        <taxon>Bacteria</taxon>
        <taxon>Pseudomonadati</taxon>
        <taxon>Pseudomonadota</taxon>
        <taxon>Alphaproteobacteria</taxon>
        <taxon>Hyphomicrobiales</taxon>
        <taxon>Nitrobacteraceae</taxon>
        <taxon>Bradyrhizobium</taxon>
    </lineage>
</organism>
<dbReference type="CDD" id="cd00093">
    <property type="entry name" value="HTH_XRE"/>
    <property type="match status" value="1"/>
</dbReference>
<proteinExistence type="predicted"/>
<reference evidence="2 3" key="1">
    <citation type="submission" date="2019-06" db="EMBL/GenBank/DDBJ databases">
        <title>Genomic Encyclopedia of Type Strains, Phase IV (KMG-V): Genome sequencing to study the core and pangenomes of soil and plant-associated prokaryotes.</title>
        <authorList>
            <person name="Whitman W."/>
        </authorList>
    </citation>
    <scope>NUCLEOTIDE SEQUENCE [LARGE SCALE GENOMIC DNA]</scope>
    <source>
        <strain evidence="2 3">BR 10355</strain>
    </source>
</reference>
<dbReference type="EMBL" id="VITY01000017">
    <property type="protein sequence ID" value="TWB88968.1"/>
    <property type="molecule type" value="Genomic_DNA"/>
</dbReference>
<dbReference type="InterPro" id="IPR010982">
    <property type="entry name" value="Lambda_DNA-bd_dom_sf"/>
</dbReference>
<dbReference type="Proteomes" id="UP000321304">
    <property type="component" value="Unassembled WGS sequence"/>
</dbReference>
<evidence type="ECO:0000313" key="3">
    <source>
        <dbReference type="Proteomes" id="UP000321304"/>
    </source>
</evidence>
<keyword evidence="3" id="KW-1185">Reference proteome</keyword>
<name>A0A560L0B5_9BRAD</name>
<dbReference type="InterPro" id="IPR001387">
    <property type="entry name" value="Cro/C1-type_HTH"/>
</dbReference>
<dbReference type="SMART" id="SM00530">
    <property type="entry name" value="HTH_XRE"/>
    <property type="match status" value="1"/>
</dbReference>
<evidence type="ECO:0000313" key="2">
    <source>
        <dbReference type="EMBL" id="TWB88968.1"/>
    </source>
</evidence>
<feature type="domain" description="HTH cro/C1-type" evidence="1">
    <location>
        <begin position="14"/>
        <end position="68"/>
    </location>
</feature>
<sequence length="101" mass="10988">MKSLDAIRDLGKILQDARRQAKLTQEQVAERAGISRPSYRDIENGGAAARATTLINIARALGMELMLIPQAMVPAVQALLRPSADDDHPAFTIEPDDNDHA</sequence>